<sequence length="80" mass="9098">MPFLDVLVKQKDSNFTTSVHVRALNTSKCLLNGKSECPQRYTKILLSVPTLQYLEQVDDEVQRSTKVLLNNGYNIADINQ</sequence>
<evidence type="ECO:0000313" key="2">
    <source>
        <dbReference type="Proteomes" id="UP001292094"/>
    </source>
</evidence>
<keyword evidence="2" id="KW-1185">Reference proteome</keyword>
<proteinExistence type="predicted"/>
<reference evidence="1" key="1">
    <citation type="submission" date="2023-11" db="EMBL/GenBank/DDBJ databases">
        <title>Genome assemblies of two species of porcelain crab, Petrolisthes cinctipes and Petrolisthes manimaculis (Anomura: Porcellanidae).</title>
        <authorList>
            <person name="Angst P."/>
        </authorList>
    </citation>
    <scope>NUCLEOTIDE SEQUENCE</scope>
    <source>
        <strain evidence="1">PB745_02</strain>
        <tissue evidence="1">Gill</tissue>
    </source>
</reference>
<comment type="caution">
    <text evidence="1">The sequence shown here is derived from an EMBL/GenBank/DDBJ whole genome shotgun (WGS) entry which is preliminary data.</text>
</comment>
<dbReference type="Proteomes" id="UP001292094">
    <property type="component" value="Unassembled WGS sequence"/>
</dbReference>
<dbReference type="AlphaFoldDB" id="A0AAE1PZ00"/>
<organism evidence="1 2">
    <name type="scientific">Petrolisthes manimaculis</name>
    <dbReference type="NCBI Taxonomy" id="1843537"/>
    <lineage>
        <taxon>Eukaryota</taxon>
        <taxon>Metazoa</taxon>
        <taxon>Ecdysozoa</taxon>
        <taxon>Arthropoda</taxon>
        <taxon>Crustacea</taxon>
        <taxon>Multicrustacea</taxon>
        <taxon>Malacostraca</taxon>
        <taxon>Eumalacostraca</taxon>
        <taxon>Eucarida</taxon>
        <taxon>Decapoda</taxon>
        <taxon>Pleocyemata</taxon>
        <taxon>Anomura</taxon>
        <taxon>Galatheoidea</taxon>
        <taxon>Porcellanidae</taxon>
        <taxon>Petrolisthes</taxon>
    </lineage>
</organism>
<evidence type="ECO:0000313" key="1">
    <source>
        <dbReference type="EMBL" id="KAK4315477.1"/>
    </source>
</evidence>
<accession>A0AAE1PZ00</accession>
<dbReference type="EMBL" id="JAWZYT010001114">
    <property type="protein sequence ID" value="KAK4315477.1"/>
    <property type="molecule type" value="Genomic_DNA"/>
</dbReference>
<protein>
    <submittedName>
        <fullName evidence="1">Uncharacterized protein</fullName>
    </submittedName>
</protein>
<gene>
    <name evidence="1" type="ORF">Pmani_013392</name>
</gene>
<name>A0AAE1PZ00_9EUCA</name>